<reference evidence="1 2" key="2">
    <citation type="submission" date="2016-08" db="EMBL/GenBank/DDBJ databases">
        <title>Pervasive Adenine N6-methylation of Active Genes in Fungi.</title>
        <authorList>
            <consortium name="DOE Joint Genome Institute"/>
            <person name="Mondo S.J."/>
            <person name="Dannebaum R.O."/>
            <person name="Kuo R.C."/>
            <person name="Labutti K."/>
            <person name="Haridas S."/>
            <person name="Kuo A."/>
            <person name="Salamov A."/>
            <person name="Ahrendt S.R."/>
            <person name="Lipzen A."/>
            <person name="Sullivan W."/>
            <person name="Andreopoulos W.B."/>
            <person name="Clum A."/>
            <person name="Lindquist E."/>
            <person name="Daum C."/>
            <person name="Ramamoorthy G.K."/>
            <person name="Gryganskyi A."/>
            <person name="Culley D."/>
            <person name="Magnuson J.K."/>
            <person name="James T.Y."/>
            <person name="O'Malley M.A."/>
            <person name="Stajich J.E."/>
            <person name="Spatafora J.W."/>
            <person name="Visel A."/>
            <person name="Grigoriev I.V."/>
        </authorList>
    </citation>
    <scope>NUCLEOTIDE SEQUENCE [LARGE SCALE GENOMIC DNA]</scope>
    <source>
        <strain evidence="2">finn</strain>
    </source>
</reference>
<reference evidence="1 2" key="1">
    <citation type="submission" date="2016-08" db="EMBL/GenBank/DDBJ databases">
        <title>Genomes of anaerobic fungi encode conserved fungal cellulosomes for biomass hydrolysis.</title>
        <authorList>
            <consortium name="DOE Joint Genome Institute"/>
            <person name="Haitjema C.H."/>
            <person name="Gilmore S.P."/>
            <person name="Henske J.K."/>
            <person name="Solomon K.V."/>
            <person name="De Groot R."/>
            <person name="Kuo A."/>
            <person name="Mondo S.J."/>
            <person name="Salamov A.A."/>
            <person name="Labutti K."/>
            <person name="Zhao Z."/>
            <person name="Chiniquy J."/>
            <person name="Barry K."/>
            <person name="Brewer H.M."/>
            <person name="Purvine S.O."/>
            <person name="Wright A.T."/>
            <person name="Boxma B."/>
            <person name="Van Alen T."/>
            <person name="Hackstein J.H."/>
            <person name="Baker S.E."/>
            <person name="Grigoriev I.V."/>
            <person name="O'Malley M.A."/>
        </authorList>
    </citation>
    <scope>NUCLEOTIDE SEQUENCE [LARGE SCALE GENOMIC DNA]</scope>
    <source>
        <strain evidence="2">finn</strain>
    </source>
</reference>
<comment type="caution">
    <text evidence="1">The sequence shown here is derived from an EMBL/GenBank/DDBJ whole genome shotgun (WGS) entry which is preliminary data.</text>
</comment>
<dbReference type="AlphaFoldDB" id="A0A1Y1VHC7"/>
<keyword evidence="2" id="KW-1185">Reference proteome</keyword>
<proteinExistence type="predicted"/>
<dbReference type="STRING" id="1754191.A0A1Y1VHC7"/>
<evidence type="ECO:0000313" key="2">
    <source>
        <dbReference type="Proteomes" id="UP000193719"/>
    </source>
</evidence>
<dbReference type="EMBL" id="MCFH01000008">
    <property type="protein sequence ID" value="ORX56137.1"/>
    <property type="molecule type" value="Genomic_DNA"/>
</dbReference>
<sequence length="565" mass="64119">MESFNQLYPTLDTSSLLESTLEDIYKKEEATNNQFISNLKSINEVKKLNERRNANINSRNNTMMNSITIPTLLDIDHNSNSNLLMNNMIQNQLLNPNISSINKISKLNNLNLYNQNSEKYNLQSRPLDITNNCCNLQSSNMLNSLNTYPNLNLKSIYSPVQMNESTTQMNQNACYLSTPPLLSLINNNQLFEKINLLNNDEIKTQIERLYLDKLIKDNQLLSNKEVKNKFENMIIPSVDSNENNLVNNNILIPSIETDLINNMIIPKSEPNESIVTNSNLLNSINIPFNLESNNEDQLSDNLLKQYQLQEQQLAMKINNNLSKKYVNDSKFENILTNIPTITINESNDLFKPSDISTQENNNGSSIDINTLLKPTMNIRQNAINNYTPLSPELSPLLNSDNIIIESNKTLENCVKKNEHIALSSRNTLNSILSITPEMEPINSPIIKNNISNFNSNQNELMGNFYDSFKPSECKINENPSDLLMMGNGLLNTPATPKSAIISPDLNSGDFTDISSINFDSFEVNSLFNNNSTNEKKCNDGEQQILFNNFRHRTNNAKKSRGIKII</sequence>
<dbReference type="Proteomes" id="UP000193719">
    <property type="component" value="Unassembled WGS sequence"/>
</dbReference>
<organism evidence="1 2">
    <name type="scientific">Piromyces finnis</name>
    <dbReference type="NCBI Taxonomy" id="1754191"/>
    <lineage>
        <taxon>Eukaryota</taxon>
        <taxon>Fungi</taxon>
        <taxon>Fungi incertae sedis</taxon>
        <taxon>Chytridiomycota</taxon>
        <taxon>Chytridiomycota incertae sedis</taxon>
        <taxon>Neocallimastigomycetes</taxon>
        <taxon>Neocallimastigales</taxon>
        <taxon>Neocallimastigaceae</taxon>
        <taxon>Piromyces</taxon>
    </lineage>
</organism>
<accession>A0A1Y1VHC7</accession>
<evidence type="ECO:0000313" key="1">
    <source>
        <dbReference type="EMBL" id="ORX56137.1"/>
    </source>
</evidence>
<name>A0A1Y1VHC7_9FUNG</name>
<gene>
    <name evidence="1" type="ORF">BCR36DRAFT_178189</name>
</gene>
<protein>
    <submittedName>
        <fullName evidence="1">Uncharacterized protein</fullName>
    </submittedName>
</protein>